<dbReference type="PANTHER" id="PTHR10502">
    <property type="entry name" value="ANNEXIN"/>
    <property type="match status" value="1"/>
</dbReference>
<comment type="similarity">
    <text evidence="1">Belongs to the annexin family.</text>
</comment>
<evidence type="ECO:0000256" key="1">
    <source>
        <dbReference type="ARBA" id="ARBA00007831"/>
    </source>
</evidence>
<organism evidence="2 3">
    <name type="scientific">Caenorhabditis angaria</name>
    <dbReference type="NCBI Taxonomy" id="860376"/>
    <lineage>
        <taxon>Eukaryota</taxon>
        <taxon>Metazoa</taxon>
        <taxon>Ecdysozoa</taxon>
        <taxon>Nematoda</taxon>
        <taxon>Chromadorea</taxon>
        <taxon>Rhabditida</taxon>
        <taxon>Rhabditina</taxon>
        <taxon>Rhabditomorpha</taxon>
        <taxon>Rhabditoidea</taxon>
        <taxon>Rhabditidae</taxon>
        <taxon>Peloderinae</taxon>
        <taxon>Caenorhabditis</taxon>
    </lineage>
</organism>
<dbReference type="GO" id="GO:0005886">
    <property type="term" value="C:plasma membrane"/>
    <property type="evidence" value="ECO:0007669"/>
    <property type="project" value="TreeGrafter"/>
</dbReference>
<comment type="caution">
    <text evidence="2">The sequence shown here is derived from an EMBL/GenBank/DDBJ whole genome shotgun (WGS) entry which is preliminary data.</text>
</comment>
<dbReference type="PANTHER" id="PTHR10502:SF102">
    <property type="entry name" value="ANNEXIN B11"/>
    <property type="match status" value="1"/>
</dbReference>
<dbReference type="GO" id="GO:0005544">
    <property type="term" value="F:calcium-dependent phospholipid binding"/>
    <property type="evidence" value="ECO:0007669"/>
    <property type="project" value="InterPro"/>
</dbReference>
<dbReference type="Proteomes" id="UP001152747">
    <property type="component" value="Unassembled WGS sequence"/>
</dbReference>
<accession>A0A9P1N3Y8</accession>
<dbReference type="InterPro" id="IPR037104">
    <property type="entry name" value="Annexin_sf"/>
</dbReference>
<keyword evidence="3" id="KW-1185">Reference proteome</keyword>
<dbReference type="GO" id="GO:0005509">
    <property type="term" value="F:calcium ion binding"/>
    <property type="evidence" value="ECO:0007669"/>
    <property type="project" value="InterPro"/>
</dbReference>
<dbReference type="GO" id="GO:0005737">
    <property type="term" value="C:cytoplasm"/>
    <property type="evidence" value="ECO:0007669"/>
    <property type="project" value="TreeGrafter"/>
</dbReference>
<name>A0A9P1N3Y8_9PELO</name>
<protein>
    <submittedName>
        <fullName evidence="2">Uncharacterized protein</fullName>
    </submittedName>
</protein>
<dbReference type="SUPFAM" id="SSF47874">
    <property type="entry name" value="Annexin"/>
    <property type="match status" value="1"/>
</dbReference>
<gene>
    <name evidence="2" type="ORF">CAMP_LOCUS9573</name>
</gene>
<sequence length="185" mass="21929">MIKLACRRSQQQRLQIAQEYRKRYNVDLVKKFGYRNFLNLEVRHFEEFRTLMSRLFLRQVDLDIMTIHQLHPSAYTDGSPLLHDILQILMTRTNQEIEELSKEHDISYGGNNSLVAFLDDLDVRGILSELVKVKRDESWLTNRTKAVEDAERLHRANELLYTERYSKSIAITEQEKSCDGNFHQK</sequence>
<reference evidence="2" key="1">
    <citation type="submission" date="2022-11" db="EMBL/GenBank/DDBJ databases">
        <authorList>
            <person name="Kikuchi T."/>
        </authorList>
    </citation>
    <scope>NUCLEOTIDE SEQUENCE</scope>
    <source>
        <strain evidence="2">PS1010</strain>
    </source>
</reference>
<dbReference type="GO" id="GO:0001786">
    <property type="term" value="F:phosphatidylserine binding"/>
    <property type="evidence" value="ECO:0007669"/>
    <property type="project" value="TreeGrafter"/>
</dbReference>
<proteinExistence type="inferred from homology"/>
<dbReference type="AlphaFoldDB" id="A0A9P1N3Y8"/>
<evidence type="ECO:0000313" key="3">
    <source>
        <dbReference type="Proteomes" id="UP001152747"/>
    </source>
</evidence>
<evidence type="ECO:0000313" key="2">
    <source>
        <dbReference type="EMBL" id="CAI5446936.1"/>
    </source>
</evidence>
<dbReference type="EMBL" id="CANHGI010000004">
    <property type="protein sequence ID" value="CAI5446936.1"/>
    <property type="molecule type" value="Genomic_DNA"/>
</dbReference>